<dbReference type="Proteomes" id="UP000663850">
    <property type="component" value="Unassembled WGS sequence"/>
</dbReference>
<sequence>MIHRIRARNISAALRAGRPTPIPVNVLRSVVGARAQFHASANRRNEIKSPFQTFVDVLKEEIQKNRELQQNVKQLQGDVDKFQDSEAMKQARDMYERARASRIHSTLTSSIKENPKLRAAAEELRNNGIKISDAVGEAVRSLEASGFYQGITRATAAVSSAVATSTEPIRNTEAYKAISDAVAEALDDSGASRYGGWNGTHTSHKGGYRVREIHHAYTYSLNLNGLAFYLANRAGSAMVLHKDAGKYEKWEELKQTNPVLRTFASWKAAYDESENPVVSGVRSVTTTIGSWFDETETAQVTRVMRLMDPTFNMESFIRELREYIIPEVVDAYLSADREGLQQWCGEGTFNMLWATMEQYTKQGLISESKVIDIANVDVAKGTLLENNVPVFVVSFSTQEVLVFRNAKSGEVVVGAPDRVEQCSYAAVITRVEDELDNELTGGWKVVEVAKGTLLENNVPVFVVSFSTQEVLVFRNAKTGEVVVGAPDRVEQCSYAAVITRVEDELDNELTGGWKVVEMARRSASSRL</sequence>
<evidence type="ECO:0000313" key="16">
    <source>
        <dbReference type="EMBL" id="CAE6513782.1"/>
    </source>
</evidence>
<evidence type="ECO:0000256" key="8">
    <source>
        <dbReference type="ARBA" id="ARBA00022946"/>
    </source>
</evidence>
<dbReference type="Gene3D" id="3.10.450.240">
    <property type="match status" value="2"/>
</dbReference>
<organism evidence="16 17">
    <name type="scientific">Rhizoctonia solani</name>
    <dbReference type="NCBI Taxonomy" id="456999"/>
    <lineage>
        <taxon>Eukaryota</taxon>
        <taxon>Fungi</taxon>
        <taxon>Dikarya</taxon>
        <taxon>Basidiomycota</taxon>
        <taxon>Agaricomycotina</taxon>
        <taxon>Agaricomycetes</taxon>
        <taxon>Cantharellales</taxon>
        <taxon>Ceratobasidiaceae</taxon>
        <taxon>Rhizoctonia</taxon>
    </lineage>
</organism>
<keyword evidence="11 13" id="KW-0472">Membrane</keyword>
<dbReference type="InterPro" id="IPR032710">
    <property type="entry name" value="NTF2-like_dom_sf"/>
</dbReference>
<evidence type="ECO:0000256" key="6">
    <source>
        <dbReference type="ARBA" id="ARBA00022840"/>
    </source>
</evidence>
<dbReference type="GO" id="GO:0005524">
    <property type="term" value="F:ATP binding"/>
    <property type="evidence" value="ECO:0007669"/>
    <property type="project" value="UniProtKB-KW"/>
</dbReference>
<evidence type="ECO:0000256" key="4">
    <source>
        <dbReference type="ARBA" id="ARBA00022741"/>
    </source>
</evidence>
<dbReference type="GO" id="GO:0030150">
    <property type="term" value="P:protein import into mitochondrial matrix"/>
    <property type="evidence" value="ECO:0007669"/>
    <property type="project" value="InterPro"/>
</dbReference>
<evidence type="ECO:0000256" key="5">
    <source>
        <dbReference type="ARBA" id="ARBA00022792"/>
    </source>
</evidence>
<keyword evidence="9 13" id="KW-0811">Translocation</keyword>
<dbReference type="PIRSF" id="PIRSF037871">
    <property type="entry name" value="TIM44"/>
    <property type="match status" value="1"/>
</dbReference>
<name>A0A8H3HJ27_9AGAM</name>
<keyword evidence="7 13" id="KW-0653">Protein transport</keyword>
<evidence type="ECO:0000256" key="11">
    <source>
        <dbReference type="ARBA" id="ARBA00023136"/>
    </source>
</evidence>
<dbReference type="SUPFAM" id="SSF54427">
    <property type="entry name" value="NTF2-like"/>
    <property type="match status" value="2"/>
</dbReference>
<keyword evidence="14" id="KW-0175">Coiled coil</keyword>
<comment type="subcellular location">
    <subcellularLocation>
        <location evidence="1">Mitochondrion inner membrane</location>
        <topology evidence="1">Peripheral membrane protein</topology>
    </subcellularLocation>
</comment>
<dbReference type="PANTHER" id="PTHR10721:SF1">
    <property type="entry name" value="MITOCHONDRIAL IMPORT INNER MEMBRANE TRANSLOCASE SUBUNIT TIM44"/>
    <property type="match status" value="1"/>
</dbReference>
<dbReference type="InterPro" id="IPR007379">
    <property type="entry name" value="Tim44-like_dom"/>
</dbReference>
<comment type="function">
    <text evidence="13">Essential component of the PAM complex, a complex required for the translocation of transit peptide-containing proteins from the inner membrane into the mitochondrial matrix in an ATP-dependent manner.</text>
</comment>
<evidence type="ECO:0000256" key="13">
    <source>
        <dbReference type="PIRNR" id="PIRNR037871"/>
    </source>
</evidence>
<dbReference type="Pfam" id="PF04280">
    <property type="entry name" value="Tim44"/>
    <property type="match status" value="1"/>
</dbReference>
<evidence type="ECO:0000256" key="12">
    <source>
        <dbReference type="ARBA" id="ARBA00074309"/>
    </source>
</evidence>
<dbReference type="FunFam" id="3.10.450.240:FF:000002">
    <property type="entry name" value="Mitochondrial import inner membrane translocase subunit TIM44"/>
    <property type="match status" value="1"/>
</dbReference>
<evidence type="ECO:0000256" key="14">
    <source>
        <dbReference type="SAM" id="Coils"/>
    </source>
</evidence>
<keyword evidence="5 13" id="KW-0999">Mitochondrion inner membrane</keyword>
<comment type="similarity">
    <text evidence="2 13">Belongs to the Tim44 family.</text>
</comment>
<dbReference type="EMBL" id="CAJMWZ010005993">
    <property type="protein sequence ID" value="CAE6513782.1"/>
    <property type="molecule type" value="Genomic_DNA"/>
</dbReference>
<dbReference type="InterPro" id="IPR017303">
    <property type="entry name" value="Tim44"/>
</dbReference>
<gene>
    <name evidence="16" type="ORF">RDB_LOCUS109184</name>
</gene>
<evidence type="ECO:0000256" key="10">
    <source>
        <dbReference type="ARBA" id="ARBA00023128"/>
    </source>
</evidence>
<dbReference type="GO" id="GO:0005743">
    <property type="term" value="C:mitochondrial inner membrane"/>
    <property type="evidence" value="ECO:0007669"/>
    <property type="project" value="UniProtKB-SubCell"/>
</dbReference>
<evidence type="ECO:0000256" key="9">
    <source>
        <dbReference type="ARBA" id="ARBA00023010"/>
    </source>
</evidence>
<dbReference type="InterPro" id="IPR039544">
    <property type="entry name" value="Tim44-like"/>
</dbReference>
<accession>A0A8H3HJ27</accession>
<evidence type="ECO:0000256" key="3">
    <source>
        <dbReference type="ARBA" id="ARBA00022448"/>
    </source>
</evidence>
<evidence type="ECO:0000259" key="15">
    <source>
        <dbReference type="SMART" id="SM00978"/>
    </source>
</evidence>
<evidence type="ECO:0000256" key="1">
    <source>
        <dbReference type="ARBA" id="ARBA00004637"/>
    </source>
</evidence>
<keyword evidence="10 13" id="KW-0496">Mitochondrion</keyword>
<evidence type="ECO:0000313" key="17">
    <source>
        <dbReference type="Proteomes" id="UP000663850"/>
    </source>
</evidence>
<proteinExistence type="inferred from homology"/>
<comment type="caution">
    <text evidence="16">The sequence shown here is derived from an EMBL/GenBank/DDBJ whole genome shotgun (WGS) entry which is preliminary data.</text>
</comment>
<protein>
    <recommendedName>
        <fullName evidence="12 13">Mitochondrial import inner membrane translocase subunit TIM44</fullName>
    </recommendedName>
</protein>
<reference evidence="16" key="1">
    <citation type="submission" date="2021-01" db="EMBL/GenBank/DDBJ databases">
        <authorList>
            <person name="Kaushik A."/>
        </authorList>
    </citation>
    <scope>NUCLEOTIDE SEQUENCE</scope>
    <source>
        <strain evidence="16">Type strain: AG8-Rh-89/</strain>
    </source>
</reference>
<feature type="domain" description="Tim44-like" evidence="15">
    <location>
        <begin position="297"/>
        <end position="450"/>
    </location>
</feature>
<dbReference type="SMART" id="SM00978">
    <property type="entry name" value="Tim44"/>
    <property type="match status" value="1"/>
</dbReference>
<evidence type="ECO:0000256" key="2">
    <source>
        <dbReference type="ARBA" id="ARBA00009597"/>
    </source>
</evidence>
<keyword evidence="6" id="KW-0067">ATP-binding</keyword>
<dbReference type="GO" id="GO:0051087">
    <property type="term" value="F:protein-folding chaperone binding"/>
    <property type="evidence" value="ECO:0007669"/>
    <property type="project" value="InterPro"/>
</dbReference>
<feature type="coiled-coil region" evidence="14">
    <location>
        <begin position="58"/>
        <end position="85"/>
    </location>
</feature>
<keyword evidence="4" id="KW-0547">Nucleotide-binding</keyword>
<dbReference type="PANTHER" id="PTHR10721">
    <property type="entry name" value="MITOCHONDRIAL IMPORT INNER MEMBRANE TRANSLOCASE SUBUNIT TIM44"/>
    <property type="match status" value="1"/>
</dbReference>
<evidence type="ECO:0000256" key="7">
    <source>
        <dbReference type="ARBA" id="ARBA00022927"/>
    </source>
</evidence>
<keyword evidence="3 13" id="KW-0813">Transport</keyword>
<keyword evidence="8" id="KW-0809">Transit peptide</keyword>
<dbReference type="AlphaFoldDB" id="A0A8H3HJ27"/>